<sequence>MELEIDLFLELMVQMAYTSFIVIMIDNGAIYRSFGRISALVLGGILMDIAKVAPHSVKRDPFIKDKHFTFDMSRLA</sequence>
<proteinExistence type="predicted"/>
<comment type="caution">
    <text evidence="1">The sequence shown here is derived from an EMBL/GenBank/DDBJ whole genome shotgun (WGS) entry which is preliminary data.</text>
</comment>
<name>A0ABS2SXF8_9BACI</name>
<accession>A0ABS2SXF8</accession>
<evidence type="ECO:0000313" key="1">
    <source>
        <dbReference type="EMBL" id="MBM7839915.1"/>
    </source>
</evidence>
<gene>
    <name evidence="1" type="ORF">JOC54_003195</name>
</gene>
<keyword evidence="2" id="KW-1185">Reference proteome</keyword>
<evidence type="ECO:0000313" key="2">
    <source>
        <dbReference type="Proteomes" id="UP001179280"/>
    </source>
</evidence>
<reference evidence="1" key="1">
    <citation type="submission" date="2021-01" db="EMBL/GenBank/DDBJ databases">
        <title>Genomic Encyclopedia of Type Strains, Phase IV (KMG-IV): sequencing the most valuable type-strain genomes for metagenomic binning, comparative biology and taxonomic classification.</title>
        <authorList>
            <person name="Goeker M."/>
        </authorList>
    </citation>
    <scope>NUCLEOTIDE SEQUENCE</scope>
    <source>
        <strain evidence="1">DSM 21943</strain>
    </source>
</reference>
<organism evidence="1 2">
    <name type="scientific">Shouchella xiaoxiensis</name>
    <dbReference type="NCBI Taxonomy" id="766895"/>
    <lineage>
        <taxon>Bacteria</taxon>
        <taxon>Bacillati</taxon>
        <taxon>Bacillota</taxon>
        <taxon>Bacilli</taxon>
        <taxon>Bacillales</taxon>
        <taxon>Bacillaceae</taxon>
        <taxon>Shouchella</taxon>
    </lineage>
</organism>
<dbReference type="Proteomes" id="UP001179280">
    <property type="component" value="Unassembled WGS sequence"/>
</dbReference>
<dbReference type="EMBL" id="JAFBCV010000010">
    <property type="protein sequence ID" value="MBM7839915.1"/>
    <property type="molecule type" value="Genomic_DNA"/>
</dbReference>
<protein>
    <submittedName>
        <fullName evidence="1">Uncharacterized protein</fullName>
    </submittedName>
</protein>
<dbReference type="RefSeq" id="WP_204467232.1">
    <property type="nucleotide sequence ID" value="NZ_JAFBCV010000010.1"/>
</dbReference>